<protein>
    <submittedName>
        <fullName evidence="4">TadE-like protein</fullName>
    </submittedName>
</protein>
<feature type="compositionally biased region" description="Basic and acidic residues" evidence="1">
    <location>
        <begin position="10"/>
        <end position="22"/>
    </location>
</feature>
<gene>
    <name evidence="4" type="ORF">SAMN05216551_11570</name>
</gene>
<accession>A0A1H2PV61</accession>
<keyword evidence="2" id="KW-0812">Transmembrane</keyword>
<dbReference type="AlphaFoldDB" id="A0A1H2PV61"/>
<dbReference type="STRING" id="1770053.SAMN05216551_11570"/>
<evidence type="ECO:0000313" key="5">
    <source>
        <dbReference type="Proteomes" id="UP000243719"/>
    </source>
</evidence>
<evidence type="ECO:0000313" key="4">
    <source>
        <dbReference type="EMBL" id="SDV51153.1"/>
    </source>
</evidence>
<reference evidence="5" key="1">
    <citation type="submission" date="2016-09" db="EMBL/GenBank/DDBJ databases">
        <authorList>
            <person name="Varghese N."/>
            <person name="Submissions S."/>
        </authorList>
    </citation>
    <scope>NUCLEOTIDE SEQUENCE [LARGE SCALE GENOMIC DNA]</scope>
    <source>
        <strain evidence="5">JS23</strain>
    </source>
</reference>
<dbReference type="RefSeq" id="WP_091912600.1">
    <property type="nucleotide sequence ID" value="NZ_FNLO01000015.1"/>
</dbReference>
<keyword evidence="2" id="KW-1133">Transmembrane helix</keyword>
<dbReference type="InterPro" id="IPR012495">
    <property type="entry name" value="TadE-like_dom"/>
</dbReference>
<evidence type="ECO:0000259" key="3">
    <source>
        <dbReference type="Pfam" id="PF07811"/>
    </source>
</evidence>
<dbReference type="Pfam" id="PF07811">
    <property type="entry name" value="TadE"/>
    <property type="match status" value="1"/>
</dbReference>
<dbReference type="Proteomes" id="UP000243719">
    <property type="component" value="Unassembled WGS sequence"/>
</dbReference>
<evidence type="ECO:0000256" key="1">
    <source>
        <dbReference type="SAM" id="MobiDB-lite"/>
    </source>
</evidence>
<sequence length="162" mass="17252">MKPTRAPRLHRADGVRRGEGSEGSERGVAALEFALVFPLLFLLTYGLMTFGLILITQHTLTLAAAEGARAALRYSTDPGAAACAAANQATHWLAGDLLDCVAQKPAPTVCPYDSTRQCMRVTVIYPYGTRPLVPTLPLIGLALPNELRASAMVQLEPALSGH</sequence>
<feature type="region of interest" description="Disordered" evidence="1">
    <location>
        <begin position="1"/>
        <end position="22"/>
    </location>
</feature>
<name>A0A1H2PV61_9BURK</name>
<organism evidence="4 5">
    <name type="scientific">Chitinasiproducens palmae</name>
    <dbReference type="NCBI Taxonomy" id="1770053"/>
    <lineage>
        <taxon>Bacteria</taxon>
        <taxon>Pseudomonadati</taxon>
        <taxon>Pseudomonadota</taxon>
        <taxon>Betaproteobacteria</taxon>
        <taxon>Burkholderiales</taxon>
        <taxon>Burkholderiaceae</taxon>
        <taxon>Chitinasiproducens</taxon>
    </lineage>
</organism>
<evidence type="ECO:0000256" key="2">
    <source>
        <dbReference type="SAM" id="Phobius"/>
    </source>
</evidence>
<feature type="domain" description="TadE-like" evidence="3">
    <location>
        <begin position="27"/>
        <end position="69"/>
    </location>
</feature>
<feature type="transmembrane region" description="Helical" evidence="2">
    <location>
        <begin position="33"/>
        <end position="55"/>
    </location>
</feature>
<dbReference type="EMBL" id="FNLO01000015">
    <property type="protein sequence ID" value="SDV51153.1"/>
    <property type="molecule type" value="Genomic_DNA"/>
</dbReference>
<dbReference type="OrthoDB" id="8688629at2"/>
<keyword evidence="5" id="KW-1185">Reference proteome</keyword>
<keyword evidence="2" id="KW-0472">Membrane</keyword>
<proteinExistence type="predicted"/>